<organism evidence="2 3">
    <name type="scientific">Paremcibacter congregatus</name>
    <dbReference type="NCBI Taxonomy" id="2043170"/>
    <lineage>
        <taxon>Bacteria</taxon>
        <taxon>Pseudomonadati</taxon>
        <taxon>Pseudomonadota</taxon>
        <taxon>Alphaproteobacteria</taxon>
        <taxon>Emcibacterales</taxon>
        <taxon>Emcibacteraceae</taxon>
        <taxon>Paremcibacter</taxon>
    </lineage>
</organism>
<feature type="signal peptide" evidence="1">
    <location>
        <begin position="1"/>
        <end position="20"/>
    </location>
</feature>
<keyword evidence="3" id="KW-1185">Reference proteome</keyword>
<protein>
    <recommendedName>
        <fullName evidence="4">DUF3108 domain-containing protein</fullName>
    </recommendedName>
</protein>
<dbReference type="InterPro" id="IPR021457">
    <property type="entry name" value="DUF3108"/>
</dbReference>
<evidence type="ECO:0008006" key="4">
    <source>
        <dbReference type="Google" id="ProtNLM"/>
    </source>
</evidence>
<reference evidence="2 3" key="1">
    <citation type="submission" date="2017-10" db="EMBL/GenBank/DDBJ databases">
        <title>Frigbacter circumglobatus gen. nov. sp. nov., isolated from sediment cultured in situ.</title>
        <authorList>
            <person name="Zhao Z."/>
        </authorList>
    </citation>
    <scope>NUCLEOTIDE SEQUENCE [LARGE SCALE GENOMIC DNA]</scope>
    <source>
        <strain evidence="2 3">ZYL</strain>
    </source>
</reference>
<dbReference type="RefSeq" id="WP_099474802.1">
    <property type="nucleotide sequence ID" value="NZ_PDEM01000031.1"/>
</dbReference>
<gene>
    <name evidence="2" type="ORF">CRD36_15290</name>
</gene>
<dbReference type="InParanoid" id="A0A2G4YN73"/>
<keyword evidence="1" id="KW-0732">Signal</keyword>
<accession>A0A2G4YN73</accession>
<sequence length="282" mass="31663">MLRLFIFLSLMALLSSPVNAQSSQSIKLTYKAYWGGFVISKVYSSARLSNESYQVDVAYDVTGLASIFSNMKSKSSVRGNILSDGALKPLEFDNDGSWGKSHFTTKTRFDPESSQIVAHDIDFKFKKEAKYIPIAEAQRKGPDMMSYYLDLMLNPHALTVSQDLREATVFGGFFLLNMAHKCPERKTLDSGRATYTGPVISCEFTDKVVDGNFIATDKKKKKKRKKKKKEKAPKPVEIWFAEIEGLQPKIPVYAEFAIGWGKVRVYLAEIDVSPLKAEKDAP</sequence>
<evidence type="ECO:0000313" key="3">
    <source>
        <dbReference type="Proteomes" id="UP000229730"/>
    </source>
</evidence>
<proteinExistence type="predicted"/>
<name>A0A2G4YN73_9PROT</name>
<evidence type="ECO:0000313" key="2">
    <source>
        <dbReference type="EMBL" id="PHZ83733.1"/>
    </source>
</evidence>
<dbReference type="Proteomes" id="UP000229730">
    <property type="component" value="Unassembled WGS sequence"/>
</dbReference>
<dbReference type="AlphaFoldDB" id="A0A2G4YN73"/>
<comment type="caution">
    <text evidence="2">The sequence shown here is derived from an EMBL/GenBank/DDBJ whole genome shotgun (WGS) entry which is preliminary data.</text>
</comment>
<dbReference type="Pfam" id="PF11306">
    <property type="entry name" value="DUF3108"/>
    <property type="match status" value="1"/>
</dbReference>
<feature type="chain" id="PRO_5013707099" description="DUF3108 domain-containing protein" evidence="1">
    <location>
        <begin position="21"/>
        <end position="282"/>
    </location>
</feature>
<evidence type="ECO:0000256" key="1">
    <source>
        <dbReference type="SAM" id="SignalP"/>
    </source>
</evidence>
<dbReference type="EMBL" id="PDEM01000031">
    <property type="protein sequence ID" value="PHZ83733.1"/>
    <property type="molecule type" value="Genomic_DNA"/>
</dbReference>